<dbReference type="Proteomes" id="UP000503004">
    <property type="component" value="Chromosome"/>
</dbReference>
<evidence type="ECO:0000256" key="1">
    <source>
        <dbReference type="SAM" id="Phobius"/>
    </source>
</evidence>
<reference evidence="3" key="1">
    <citation type="submission" date="2019-12" db="EMBL/GenBank/DDBJ databases">
        <authorList>
            <person name="Awala S.I."/>
            <person name="Rhee S.K."/>
        </authorList>
    </citation>
    <scope>NUCLEOTIDE SEQUENCE [LARGE SCALE GENOMIC DNA]</scope>
    <source>
        <strain evidence="3">IM1</strain>
    </source>
</reference>
<keyword evidence="1" id="KW-0472">Membrane</keyword>
<sequence>MRGNRLTAFQEALPVEKDRLTDILFDFPKCGAGADTMGQIGNMGGQVVARRLDDDGMTQGEATPFSTLGGPGRIGLSVIGSKLPSDDAAPLRSVWCRMNPGPVLATGFGISSSTAIGESMKALIAVCTALMLSGCGVVLPAKHNTGDLDKLKSGMTEHQVDQVLDSHYVTLHEGDTAEGRNTVVRSYDLYGRHTAVWNLLLGIPTFTVTWWLVPDTKAYELVFVDHRLKRWALDEPE</sequence>
<organism evidence="2 3">
    <name type="scientific">Methylococcus geothermalis</name>
    <dbReference type="NCBI Taxonomy" id="2681310"/>
    <lineage>
        <taxon>Bacteria</taxon>
        <taxon>Pseudomonadati</taxon>
        <taxon>Pseudomonadota</taxon>
        <taxon>Gammaproteobacteria</taxon>
        <taxon>Methylococcales</taxon>
        <taxon>Methylococcaceae</taxon>
        <taxon>Methylococcus</taxon>
    </lineage>
</organism>
<evidence type="ECO:0000313" key="3">
    <source>
        <dbReference type="Proteomes" id="UP000503004"/>
    </source>
</evidence>
<dbReference type="KEGG" id="metu:GNH96_13825"/>
<dbReference type="EMBL" id="CP046565">
    <property type="protein sequence ID" value="QJD30925.1"/>
    <property type="molecule type" value="Genomic_DNA"/>
</dbReference>
<keyword evidence="3" id="KW-1185">Reference proteome</keyword>
<dbReference type="AlphaFoldDB" id="A0A858QB29"/>
<gene>
    <name evidence="2" type="ORF">GNH96_13825</name>
</gene>
<keyword evidence="1" id="KW-1133">Transmembrane helix</keyword>
<protein>
    <submittedName>
        <fullName evidence="2">Uncharacterized protein</fullName>
    </submittedName>
</protein>
<name>A0A858QB29_9GAMM</name>
<evidence type="ECO:0000313" key="2">
    <source>
        <dbReference type="EMBL" id="QJD30925.1"/>
    </source>
</evidence>
<feature type="transmembrane region" description="Helical" evidence="1">
    <location>
        <begin position="195"/>
        <end position="213"/>
    </location>
</feature>
<keyword evidence="1" id="KW-0812">Transmembrane</keyword>
<proteinExistence type="predicted"/>
<accession>A0A858QB29</accession>
<dbReference type="RefSeq" id="WP_169604199.1">
    <property type="nucleotide sequence ID" value="NZ_CP046565.1"/>
</dbReference>